<dbReference type="GO" id="GO:0009307">
    <property type="term" value="P:DNA restriction-modification system"/>
    <property type="evidence" value="ECO:0007669"/>
    <property type="project" value="UniProtKB-KW"/>
</dbReference>
<organism evidence="5 6">
    <name type="scientific">Rodentibacter pneumotropicus</name>
    <dbReference type="NCBI Taxonomy" id="758"/>
    <lineage>
        <taxon>Bacteria</taxon>
        <taxon>Pseudomonadati</taxon>
        <taxon>Pseudomonadota</taxon>
        <taxon>Gammaproteobacteria</taxon>
        <taxon>Pasteurellales</taxon>
        <taxon>Pasteurellaceae</taxon>
        <taxon>Rodentibacter</taxon>
    </lineage>
</organism>
<dbReference type="RefSeq" id="WP_136123483.1">
    <property type="nucleotide sequence ID" value="NZ_QXNI01000031.1"/>
</dbReference>
<evidence type="ECO:0000256" key="3">
    <source>
        <dbReference type="ARBA" id="ARBA00023125"/>
    </source>
</evidence>
<reference evidence="5 6" key="1">
    <citation type="journal article" date="2019" name="Vet. Microbiol.">
        <title>Development of multi locus sequence typing (MLST) of Rodentibacter pneumotropicus.</title>
        <authorList>
            <person name="Adhikary S."/>
            <person name="Bisgaard M."/>
            <person name="Boot R."/>
            <person name="Benga L."/>
            <person name="Nicklas W."/>
            <person name="Christensen H."/>
        </authorList>
    </citation>
    <scope>NUCLEOTIDE SEQUENCE [LARGE SCALE GENOMIC DNA]</scope>
    <source>
        <strain evidence="5 6">Ac84</strain>
    </source>
</reference>
<evidence type="ECO:0000313" key="6">
    <source>
        <dbReference type="Proteomes" id="UP000306758"/>
    </source>
</evidence>
<dbReference type="Proteomes" id="UP000306758">
    <property type="component" value="Unassembled WGS sequence"/>
</dbReference>
<keyword evidence="5" id="KW-0255">Endonuclease</keyword>
<accession>A0A4S2PZ25</accession>
<gene>
    <name evidence="5" type="ORF">D3M78_05805</name>
</gene>
<proteinExistence type="inferred from homology"/>
<dbReference type="InterPro" id="IPR044946">
    <property type="entry name" value="Restrct_endonuc_typeI_TRD_sf"/>
</dbReference>
<feature type="domain" description="Type I restriction modification DNA specificity" evidence="4">
    <location>
        <begin position="4"/>
        <end position="172"/>
    </location>
</feature>
<protein>
    <submittedName>
        <fullName evidence="5">Type II restriction endonuclease</fullName>
    </submittedName>
</protein>
<sequence length="383" mass="44336">MQQVKWAEFELRDLFVKITTKKLKYKTNDLPSEATEDFDLPALTAGIQNQGLNNYVPRNDATILKNVISISANGANTGATFYQNKEFTVLQDAYAIKWKYTNDLLTDNQYLFLTGSISKAIYGNYEWTNKAGWERIKENKILLPIKNLTQIDFDFMENFISQLEVYRLSQLEAYLLVTGLKDYQLTSEEEKVLEDFQNGEVKWEEVELQELFQVETSKKRFDANKVTILNSGYPYIVRTAMNNGVRGYLKENEEYLNEGNTISFGQDTATMFYQKRPYFTGDKIKILKSRFSNFNTKEALFFITLLGRAFSIFSWGSSSFSEKMIKSQKIIIPQKYSVNEEKFSEIDFNFMQTLISAVQKLVIKDVVLYADRKIAATKEVIKG</sequence>
<dbReference type="Pfam" id="PF01420">
    <property type="entry name" value="Methylase_S"/>
    <property type="match status" value="2"/>
</dbReference>
<keyword evidence="2" id="KW-0680">Restriction system</keyword>
<evidence type="ECO:0000313" key="5">
    <source>
        <dbReference type="EMBL" id="THA09372.1"/>
    </source>
</evidence>
<dbReference type="GO" id="GO:0003677">
    <property type="term" value="F:DNA binding"/>
    <property type="evidence" value="ECO:0007669"/>
    <property type="project" value="UniProtKB-KW"/>
</dbReference>
<comment type="similarity">
    <text evidence="1">Belongs to the type-I restriction system S methylase family.</text>
</comment>
<dbReference type="AlphaFoldDB" id="A0A4S2PZ25"/>
<dbReference type="InterPro" id="IPR000055">
    <property type="entry name" value="Restrct_endonuc_typeI_TRD"/>
</dbReference>
<dbReference type="Gene3D" id="3.90.220.20">
    <property type="entry name" value="DNA methylase specificity domains"/>
    <property type="match status" value="2"/>
</dbReference>
<dbReference type="GO" id="GO:0004519">
    <property type="term" value="F:endonuclease activity"/>
    <property type="evidence" value="ECO:0007669"/>
    <property type="project" value="UniProtKB-KW"/>
</dbReference>
<evidence type="ECO:0000256" key="1">
    <source>
        <dbReference type="ARBA" id="ARBA00010923"/>
    </source>
</evidence>
<dbReference type="SUPFAM" id="SSF116734">
    <property type="entry name" value="DNA methylase specificity domain"/>
    <property type="match status" value="2"/>
</dbReference>
<name>A0A4S2PZ25_9PAST</name>
<feature type="domain" description="Type I restriction modification DNA specificity" evidence="4">
    <location>
        <begin position="201"/>
        <end position="337"/>
    </location>
</feature>
<keyword evidence="5" id="KW-0378">Hydrolase</keyword>
<evidence type="ECO:0000259" key="4">
    <source>
        <dbReference type="Pfam" id="PF01420"/>
    </source>
</evidence>
<dbReference type="EMBL" id="QXNI01000031">
    <property type="protein sequence ID" value="THA09372.1"/>
    <property type="molecule type" value="Genomic_DNA"/>
</dbReference>
<keyword evidence="5" id="KW-0540">Nuclease</keyword>
<evidence type="ECO:0000256" key="2">
    <source>
        <dbReference type="ARBA" id="ARBA00022747"/>
    </source>
</evidence>
<keyword evidence="3" id="KW-0238">DNA-binding</keyword>
<comment type="caution">
    <text evidence="5">The sequence shown here is derived from an EMBL/GenBank/DDBJ whole genome shotgun (WGS) entry which is preliminary data.</text>
</comment>